<sequence>MTSGQKRVLSTLISKAQSDLEQSREFLLDGSDSNTFHFLMEASRHIKDAITRAIEYERLYKLKGVKRYGHKGTNRDLKKEA</sequence>
<gene>
    <name evidence="2" type="ORF">MM415A02797_0011</name>
    <name evidence="1" type="ORF">MM415B01983_0004</name>
</gene>
<evidence type="ECO:0000313" key="1">
    <source>
        <dbReference type="EMBL" id="QJA55823.1"/>
    </source>
</evidence>
<organism evidence="1">
    <name type="scientific">viral metagenome</name>
    <dbReference type="NCBI Taxonomy" id="1070528"/>
    <lineage>
        <taxon>unclassified sequences</taxon>
        <taxon>metagenomes</taxon>
        <taxon>organismal metagenomes</taxon>
    </lineage>
</organism>
<protein>
    <submittedName>
        <fullName evidence="1">Uncharacterized protein</fullName>
    </submittedName>
</protein>
<dbReference type="EMBL" id="MT141943">
    <property type="protein sequence ID" value="QJA72338.1"/>
    <property type="molecule type" value="Genomic_DNA"/>
</dbReference>
<accession>A0A6M3IEN0</accession>
<dbReference type="AlphaFoldDB" id="A0A6M3IEN0"/>
<evidence type="ECO:0000313" key="2">
    <source>
        <dbReference type="EMBL" id="QJA72338.1"/>
    </source>
</evidence>
<reference evidence="1" key="1">
    <citation type="submission" date="2020-03" db="EMBL/GenBank/DDBJ databases">
        <title>The deep terrestrial virosphere.</title>
        <authorList>
            <person name="Holmfeldt K."/>
            <person name="Nilsson E."/>
            <person name="Simone D."/>
            <person name="Lopez-Fernandez M."/>
            <person name="Wu X."/>
            <person name="de Brujin I."/>
            <person name="Lundin D."/>
            <person name="Andersson A."/>
            <person name="Bertilsson S."/>
            <person name="Dopson M."/>
        </authorList>
    </citation>
    <scope>NUCLEOTIDE SEQUENCE</scope>
    <source>
        <strain evidence="2">MM415A02797</strain>
        <strain evidence="1">MM415B01983</strain>
    </source>
</reference>
<name>A0A6M3IEN0_9ZZZZ</name>
<proteinExistence type="predicted"/>
<dbReference type="EMBL" id="MT141184">
    <property type="protein sequence ID" value="QJA55823.1"/>
    <property type="molecule type" value="Genomic_DNA"/>
</dbReference>